<evidence type="ECO:0000313" key="1">
    <source>
        <dbReference type="EMBL" id="XCJ78385.1"/>
    </source>
</evidence>
<gene>
    <name evidence="1" type="ORF">ABV408_13190</name>
</gene>
<protein>
    <submittedName>
        <fullName evidence="1">Uncharacterized protein</fullName>
    </submittedName>
</protein>
<proteinExistence type="predicted"/>
<organism evidence="1">
    <name type="scientific">Salinicola endophyticus</name>
    <dbReference type="NCBI Taxonomy" id="1949083"/>
    <lineage>
        <taxon>Bacteria</taxon>
        <taxon>Pseudomonadati</taxon>
        <taxon>Pseudomonadota</taxon>
        <taxon>Gammaproteobacteria</taxon>
        <taxon>Oceanospirillales</taxon>
        <taxon>Halomonadaceae</taxon>
        <taxon>Salinicola</taxon>
    </lineage>
</organism>
<dbReference type="AlphaFoldDB" id="A0AB74UBY1"/>
<dbReference type="EMBL" id="CP159578">
    <property type="protein sequence ID" value="XCJ78385.1"/>
    <property type="molecule type" value="Genomic_DNA"/>
</dbReference>
<accession>A0AB74UBY1</accession>
<sequence length="291" mass="33021">MALDPKRVVLGWPNYIEDATLSGGAYVDTLPLANVQERRFSVVAKTAGLDPAATQFTLVLPQRRPVSVVAIPAHNMSAAAQVRVRVYRDQAGADLVWDSGRRDVWPIVYGIGDVVWGNSNFWNRRMQEETRRSYTPLLTVFLDDQQIASRIHVELFDESNLDGALTLGRVFVSDAWQPEYNMSLGPQYGYDSGTEVTTARDASRTEYFERFTPKRTVQLSLDWLSENEAFLRIHRLQRTQDIVGEVLFVQSVKPSPIEFARSMIARQASLDPLVHPYQTTYTNQLNLQEIL</sequence>
<reference evidence="1" key="1">
    <citation type="submission" date="2024-06" db="EMBL/GenBank/DDBJ databases">
        <title>Complete genome of Salinicola endophyticus HNIBRBA4755.</title>
        <authorList>
            <person name="Shin S.Y."/>
            <person name="Kang H."/>
            <person name="Song J."/>
        </authorList>
    </citation>
    <scope>NUCLEOTIDE SEQUENCE</scope>
    <source>
        <strain evidence="1">HNIBRBA4755</strain>
    </source>
</reference>
<name>A0AB74UBY1_9GAMM</name>
<dbReference type="RefSeq" id="WP_353979387.1">
    <property type="nucleotide sequence ID" value="NZ_CP159578.1"/>
</dbReference>